<dbReference type="InterPro" id="IPR039426">
    <property type="entry name" value="TonB-dep_rcpt-like"/>
</dbReference>
<keyword evidence="5" id="KW-0732">Signal</keyword>
<evidence type="ECO:0000256" key="1">
    <source>
        <dbReference type="ARBA" id="ARBA00004571"/>
    </source>
</evidence>
<evidence type="ECO:0000313" key="10">
    <source>
        <dbReference type="EMBL" id="XCB28624.1"/>
    </source>
</evidence>
<evidence type="ECO:0000256" key="5">
    <source>
        <dbReference type="ARBA" id="ARBA00022729"/>
    </source>
</evidence>
<evidence type="ECO:0000256" key="6">
    <source>
        <dbReference type="ARBA" id="ARBA00023136"/>
    </source>
</evidence>
<sequence>MNLDETRLQYTLSAREIEEFPLQNRSTLSLLRSAPGATGIDEGQVNIPVNRTTSGESANGRSNAGNLYLLDFIPVNSQIGGFTQTDTNGAGPGAVTIVPHPDMVQEIALQTTTFSVENGTSSGIQTSITTKSGANKFHGDADYTYTGTPFAAVAPFGVKTPFRKQFVSGALGGPIWKDRTFFFGSYFNQQVGTPNAGFQTYYSNDFIAWGLAHYPNSQNIAKGLAPFPADRAISNAQVTLRGSDVDSSCDPSGTSATVIPCSLAINQQSPFATPQTDNGAQYNFRLDHTLRSGKDRLYASFFRFDQNSVSARIQSTYDGQTPSTGYYIAGNYTHEFSSSLLNQASFGQTRFAFNYAPTAHSTVLLTVPYVNGCGGCGGGNVSQFLETQAEHQTYGRDTVSYVKGRHNMTFGFQGSYNNEFADQSALYGRVFLQLSFGIYNFLDDVTNGQQIYTLSAQDGKFLPQLFGAQGSRFGLYAQDAWKITPHLLLTYGLRWDDYGNPASYGKNAEPYANVVLGSGSSLQQQVANASSVSVSNVYASSRNKNFLPRASVAYTLPGTNNNTLLHAGAGLYSDDLTLTLVANNLPTQPPTRLSISQFGITTPSLYGNSTVQGPPGGNPYGFVLPTVPVFGFSKKGAPLDANGNPQPYGLNGTDPNVKPQKAVLYNIGIEQQMPAKLVFGLLYSGSYGYDQIVQTDVNTYPGLTADPANQRYNTDFAQIKFFRNAGISNYNALIATARQTIGKLTYQASYTWGKSLGDPNVSFTDQYNIHSQYSNLNGDIRNRFSLSQVYEVPAKFHQTALNEVLSGWSINNSIIAQSGSPFSIATTSGAHDYNQDGVQYDLPVYSGTKRSFSRSDERRAGYSQTSVFAGGAADFSTPSGLGEGQGNKQNTFRGPGYFTLDTGLSKNFQIKWWGAEHSTFTLRGEALNILNYANYGNPDPSFDDSTLGYVQTAHQGRIIQLGGRFQF</sequence>
<evidence type="ECO:0000259" key="9">
    <source>
        <dbReference type="Pfam" id="PF25183"/>
    </source>
</evidence>
<evidence type="ECO:0000256" key="4">
    <source>
        <dbReference type="ARBA" id="ARBA00022692"/>
    </source>
</evidence>
<dbReference type="EMBL" id="CP132932">
    <property type="protein sequence ID" value="XCB28624.1"/>
    <property type="molecule type" value="Genomic_DNA"/>
</dbReference>
<proteinExistence type="predicted"/>
<dbReference type="InterPro" id="IPR036942">
    <property type="entry name" value="Beta-barrel_TonB_sf"/>
</dbReference>
<evidence type="ECO:0000256" key="7">
    <source>
        <dbReference type="ARBA" id="ARBA00023237"/>
    </source>
</evidence>
<dbReference type="GO" id="GO:0009279">
    <property type="term" value="C:cell outer membrane"/>
    <property type="evidence" value="ECO:0007669"/>
    <property type="project" value="UniProtKB-SubCell"/>
</dbReference>
<keyword evidence="10" id="KW-0675">Receptor</keyword>
<dbReference type="Gene3D" id="2.40.170.20">
    <property type="entry name" value="TonB-dependent receptor, beta-barrel domain"/>
    <property type="match status" value="1"/>
</dbReference>
<dbReference type="AlphaFoldDB" id="A0AAU7ZHU9"/>
<keyword evidence="3" id="KW-1134">Transmembrane beta strand</keyword>
<keyword evidence="7" id="KW-0998">Cell outer membrane</keyword>
<keyword evidence="4" id="KW-0812">Transmembrane</keyword>
<dbReference type="Pfam" id="PF25183">
    <property type="entry name" value="OMP_b-brl_4"/>
    <property type="match status" value="1"/>
</dbReference>
<feature type="region of interest" description="Disordered" evidence="8">
    <location>
        <begin position="37"/>
        <end position="60"/>
    </location>
</feature>
<gene>
    <name evidence="10" type="ORF">RBB75_09940</name>
</gene>
<dbReference type="InterPro" id="IPR057601">
    <property type="entry name" value="Oar-like_b-barrel"/>
</dbReference>
<protein>
    <submittedName>
        <fullName evidence="10">TonB-dependent receptor</fullName>
    </submittedName>
</protein>
<dbReference type="RefSeq" id="WP_353070431.1">
    <property type="nucleotide sequence ID" value="NZ_CP132932.1"/>
</dbReference>
<organism evidence="10">
    <name type="scientific">Tunturiibacter empetritectus</name>
    <dbReference type="NCBI Taxonomy" id="3069691"/>
    <lineage>
        <taxon>Bacteria</taxon>
        <taxon>Pseudomonadati</taxon>
        <taxon>Acidobacteriota</taxon>
        <taxon>Terriglobia</taxon>
        <taxon>Terriglobales</taxon>
        <taxon>Acidobacteriaceae</taxon>
        <taxon>Tunturiibacter</taxon>
    </lineage>
</organism>
<dbReference type="PANTHER" id="PTHR30069:SF29">
    <property type="entry name" value="HEMOGLOBIN AND HEMOGLOBIN-HAPTOGLOBIN-BINDING PROTEIN 1-RELATED"/>
    <property type="match status" value="1"/>
</dbReference>
<name>A0AAU7ZHU9_9BACT</name>
<dbReference type="SUPFAM" id="SSF56935">
    <property type="entry name" value="Porins"/>
    <property type="match status" value="1"/>
</dbReference>
<dbReference type="GO" id="GO:0044718">
    <property type="term" value="P:siderophore transmembrane transport"/>
    <property type="evidence" value="ECO:0007669"/>
    <property type="project" value="TreeGrafter"/>
</dbReference>
<accession>A0AAU7ZHU9</accession>
<evidence type="ECO:0000256" key="8">
    <source>
        <dbReference type="SAM" id="MobiDB-lite"/>
    </source>
</evidence>
<dbReference type="PANTHER" id="PTHR30069">
    <property type="entry name" value="TONB-DEPENDENT OUTER MEMBRANE RECEPTOR"/>
    <property type="match status" value="1"/>
</dbReference>
<feature type="domain" description="TonB-dependent transporter Oar-like beta-barrel" evidence="9">
    <location>
        <begin position="129"/>
        <end position="960"/>
    </location>
</feature>
<dbReference type="GO" id="GO:0015344">
    <property type="term" value="F:siderophore uptake transmembrane transporter activity"/>
    <property type="evidence" value="ECO:0007669"/>
    <property type="project" value="TreeGrafter"/>
</dbReference>
<comment type="subcellular location">
    <subcellularLocation>
        <location evidence="1">Cell outer membrane</location>
        <topology evidence="1">Multi-pass membrane protein</topology>
    </subcellularLocation>
</comment>
<keyword evidence="2" id="KW-0813">Transport</keyword>
<reference evidence="10" key="1">
    <citation type="submission" date="2023-08" db="EMBL/GenBank/DDBJ databases">
        <authorList>
            <person name="Messyasz A."/>
            <person name="Mannisto M.K."/>
            <person name="Kerkhof L.J."/>
            <person name="Haggblom M."/>
        </authorList>
    </citation>
    <scope>NUCLEOTIDE SEQUENCE</scope>
    <source>
        <strain evidence="10">M8UP23</strain>
    </source>
</reference>
<evidence type="ECO:0000256" key="3">
    <source>
        <dbReference type="ARBA" id="ARBA00022452"/>
    </source>
</evidence>
<dbReference type="KEGG" id="temp:RBB75_09940"/>
<feature type="compositionally biased region" description="Polar residues" evidence="8">
    <location>
        <begin position="47"/>
        <end position="60"/>
    </location>
</feature>
<reference evidence="10" key="2">
    <citation type="journal article" date="2024" name="Environ. Microbiol.">
        <title>Genome analysis and description of Tunturibacter gen. nov. expands the diversity of Terriglobia in tundra soils.</title>
        <authorList>
            <person name="Messyasz A."/>
            <person name="Mannisto M.K."/>
            <person name="Kerkhof L.J."/>
            <person name="Haggblom M.M."/>
        </authorList>
    </citation>
    <scope>NUCLEOTIDE SEQUENCE</scope>
    <source>
        <strain evidence="10">M8UP23</strain>
    </source>
</reference>
<evidence type="ECO:0000256" key="2">
    <source>
        <dbReference type="ARBA" id="ARBA00022448"/>
    </source>
</evidence>
<keyword evidence="6" id="KW-0472">Membrane</keyword>